<dbReference type="AlphaFoldDB" id="A0A9Q0ZDN7"/>
<keyword evidence="10" id="KW-0732">Signal</keyword>
<reference evidence="11" key="1">
    <citation type="submission" date="2022-11" db="EMBL/GenBank/DDBJ databases">
        <authorList>
            <person name="Hyden B.L."/>
            <person name="Feng K."/>
            <person name="Yates T."/>
            <person name="Jawdy S."/>
            <person name="Smart L.B."/>
            <person name="Muchero W."/>
        </authorList>
    </citation>
    <scope>NUCLEOTIDE SEQUENCE</scope>
    <source>
        <tissue evidence="11">Shoot tip</tissue>
    </source>
</reference>
<feature type="transmembrane region" description="Helical" evidence="9">
    <location>
        <begin position="81"/>
        <end position="99"/>
    </location>
</feature>
<keyword evidence="5 9" id="KW-1133">Transmembrane helix</keyword>
<evidence type="ECO:0000256" key="5">
    <source>
        <dbReference type="ARBA" id="ARBA00022989"/>
    </source>
</evidence>
<evidence type="ECO:0000256" key="1">
    <source>
        <dbReference type="ARBA" id="ARBA00004141"/>
    </source>
</evidence>
<dbReference type="GO" id="GO:0016020">
    <property type="term" value="C:membrane"/>
    <property type="evidence" value="ECO:0007669"/>
    <property type="project" value="UniProtKB-SubCell"/>
</dbReference>
<keyword evidence="4 9" id="KW-0812">Transmembrane</keyword>
<reference evidence="11" key="2">
    <citation type="journal article" date="2023" name="Int. J. Mol. Sci.">
        <title>De Novo Assembly and Annotation of 11 Diverse Shrub Willow (Salix) Genomes Reveals Novel Gene Organization in Sex-Linked Regions.</title>
        <authorList>
            <person name="Hyden B."/>
            <person name="Feng K."/>
            <person name="Yates T.B."/>
            <person name="Jawdy S."/>
            <person name="Cereghino C."/>
            <person name="Smart L.B."/>
            <person name="Muchero W."/>
        </authorList>
    </citation>
    <scope>NUCLEOTIDE SEQUENCE [LARGE SCALE GENOMIC DNA]</scope>
    <source>
        <tissue evidence="11">Shoot tip</tissue>
    </source>
</reference>
<evidence type="ECO:0000256" key="4">
    <source>
        <dbReference type="ARBA" id="ARBA00022692"/>
    </source>
</evidence>
<dbReference type="Proteomes" id="UP001151529">
    <property type="component" value="Chromosome 2"/>
</dbReference>
<gene>
    <name evidence="11" type="ORF">OIU85_021536</name>
</gene>
<keyword evidence="12" id="KW-1185">Reference proteome</keyword>
<sequence length="230" mass="25235">MWAIMTVVVIFEFHAGATLGKGFNRGIGTVLGGGLGCIAAILGGQVGGIGKPFIVGVSLFISGGAATYSRLIPNIKKRYDYGVMIFILTFNLVSVSGLREENVMEIARDRLLMIVLGFAICICTSLFFFPIWASDEIHDSMVSKFEDLASSIEGFTGDSKAKDESLVNFAKWEPWHGKFGLFHPWEKYQKIGEVLRELSATILSLKGSLDSSEEVSNTDISFDVHFNFSR</sequence>
<dbReference type="GO" id="GO:0015743">
    <property type="term" value="P:malate transport"/>
    <property type="evidence" value="ECO:0007669"/>
    <property type="project" value="InterPro"/>
</dbReference>
<keyword evidence="3" id="KW-0813">Transport</keyword>
<evidence type="ECO:0000256" key="2">
    <source>
        <dbReference type="ARBA" id="ARBA00007079"/>
    </source>
</evidence>
<accession>A0A9Q0ZDN7</accession>
<evidence type="ECO:0000256" key="3">
    <source>
        <dbReference type="ARBA" id="ARBA00022448"/>
    </source>
</evidence>
<dbReference type="PANTHER" id="PTHR31086">
    <property type="entry name" value="ALUMINUM-ACTIVATED MALATE TRANSPORTER 10"/>
    <property type="match status" value="1"/>
</dbReference>
<name>A0A9Q0ZDN7_SALVM</name>
<evidence type="ECO:0000313" key="12">
    <source>
        <dbReference type="Proteomes" id="UP001151529"/>
    </source>
</evidence>
<feature type="transmembrane region" description="Helical" evidence="9">
    <location>
        <begin position="111"/>
        <end position="133"/>
    </location>
</feature>
<evidence type="ECO:0000256" key="9">
    <source>
        <dbReference type="SAM" id="Phobius"/>
    </source>
</evidence>
<feature type="transmembrane region" description="Helical" evidence="9">
    <location>
        <begin position="25"/>
        <end position="42"/>
    </location>
</feature>
<dbReference type="Pfam" id="PF11744">
    <property type="entry name" value="ALMT"/>
    <property type="match status" value="2"/>
</dbReference>
<dbReference type="GO" id="GO:0034220">
    <property type="term" value="P:monoatomic ion transmembrane transport"/>
    <property type="evidence" value="ECO:0007669"/>
    <property type="project" value="UniProtKB-KW"/>
</dbReference>
<feature type="signal peptide" evidence="10">
    <location>
        <begin position="1"/>
        <end position="20"/>
    </location>
</feature>
<evidence type="ECO:0000313" key="11">
    <source>
        <dbReference type="EMBL" id="KAJ6730754.1"/>
    </source>
</evidence>
<comment type="caution">
    <text evidence="11">The sequence shown here is derived from an EMBL/GenBank/DDBJ whole genome shotgun (WGS) entry which is preliminary data.</text>
</comment>
<comment type="similarity">
    <text evidence="2">Belongs to the aromatic acid exporter (TC 2.A.85) family.</text>
</comment>
<feature type="chain" id="PRO_5040348420" evidence="10">
    <location>
        <begin position="21"/>
        <end position="230"/>
    </location>
</feature>
<comment type="subcellular location">
    <subcellularLocation>
        <location evidence="1">Membrane</location>
        <topology evidence="1">Multi-pass membrane protein</topology>
    </subcellularLocation>
</comment>
<evidence type="ECO:0000256" key="7">
    <source>
        <dbReference type="ARBA" id="ARBA00023136"/>
    </source>
</evidence>
<evidence type="ECO:0000256" key="6">
    <source>
        <dbReference type="ARBA" id="ARBA00023065"/>
    </source>
</evidence>
<keyword evidence="7 9" id="KW-0472">Membrane</keyword>
<proteinExistence type="inferred from homology"/>
<keyword evidence="8" id="KW-0407">Ion channel</keyword>
<protein>
    <submittedName>
        <fullName evidence="11">ALUMINUM-ACTIVATED MALATE TRANSPORTER 12-LIKE</fullName>
    </submittedName>
</protein>
<organism evidence="11 12">
    <name type="scientific">Salix viminalis</name>
    <name type="common">Common osier</name>
    <name type="synonym">Basket willow</name>
    <dbReference type="NCBI Taxonomy" id="40686"/>
    <lineage>
        <taxon>Eukaryota</taxon>
        <taxon>Viridiplantae</taxon>
        <taxon>Streptophyta</taxon>
        <taxon>Embryophyta</taxon>
        <taxon>Tracheophyta</taxon>
        <taxon>Spermatophyta</taxon>
        <taxon>Magnoliopsida</taxon>
        <taxon>eudicotyledons</taxon>
        <taxon>Gunneridae</taxon>
        <taxon>Pentapetalae</taxon>
        <taxon>rosids</taxon>
        <taxon>fabids</taxon>
        <taxon>Malpighiales</taxon>
        <taxon>Salicaceae</taxon>
        <taxon>Saliceae</taxon>
        <taxon>Salix</taxon>
    </lineage>
</organism>
<evidence type="ECO:0000256" key="10">
    <source>
        <dbReference type="SAM" id="SignalP"/>
    </source>
</evidence>
<dbReference type="InterPro" id="IPR020966">
    <property type="entry name" value="ALMT"/>
</dbReference>
<dbReference type="OrthoDB" id="68611at2759"/>
<evidence type="ECO:0000256" key="8">
    <source>
        <dbReference type="ARBA" id="ARBA00023303"/>
    </source>
</evidence>
<keyword evidence="6" id="KW-0406">Ion transport</keyword>
<dbReference type="EMBL" id="JAPFFL010000004">
    <property type="protein sequence ID" value="KAJ6730754.1"/>
    <property type="molecule type" value="Genomic_DNA"/>
</dbReference>